<dbReference type="SUPFAM" id="SSF49899">
    <property type="entry name" value="Concanavalin A-like lectins/glucanases"/>
    <property type="match status" value="1"/>
</dbReference>
<dbReference type="PRINTS" id="PR01407">
    <property type="entry name" value="BUTYPHLNCDUF"/>
</dbReference>
<evidence type="ECO:0000256" key="3">
    <source>
        <dbReference type="ARBA" id="ARBA00022699"/>
    </source>
</evidence>
<dbReference type="PANTHER" id="PTHR25465:SF41">
    <property type="entry name" value="E3 UBIQUITIN-PROTEIN LIGASE RNF135"/>
    <property type="match status" value="1"/>
</dbReference>
<evidence type="ECO:0000259" key="11">
    <source>
        <dbReference type="PROSITE" id="PS50119"/>
    </source>
</evidence>
<dbReference type="GO" id="GO:0045087">
    <property type="term" value="P:innate immune response"/>
    <property type="evidence" value="ECO:0007669"/>
    <property type="project" value="UniProtKB-KW"/>
</dbReference>
<dbReference type="Ensembl" id="ENSPTXT00000001160.1">
    <property type="protein sequence ID" value="ENSPTXP00000001126.1"/>
    <property type="gene ID" value="ENSPTXG00000000942.1"/>
</dbReference>
<dbReference type="SMART" id="SM00449">
    <property type="entry name" value="SPRY"/>
    <property type="match status" value="1"/>
</dbReference>
<dbReference type="Proteomes" id="UP000472273">
    <property type="component" value="Unplaced"/>
</dbReference>
<comment type="function">
    <text evidence="8">Neurotoxin that produces dose-dependent hypolocomotion and hyperalgesia in mice. May directly act on the central nervous system, as it is 6500-fold more potent when administered intracerebroventricularly than intraperitoneal.</text>
</comment>
<evidence type="ECO:0000256" key="9">
    <source>
        <dbReference type="PROSITE-ProRule" id="PRU00024"/>
    </source>
</evidence>
<dbReference type="Gene3D" id="4.10.830.40">
    <property type="match status" value="1"/>
</dbReference>
<dbReference type="OMA" id="GFIPKVT"/>
<keyword evidence="14" id="KW-1185">Reference proteome</keyword>
<keyword evidence="3" id="KW-0528">Neurotoxin</keyword>
<evidence type="ECO:0000313" key="14">
    <source>
        <dbReference type="Proteomes" id="UP000472273"/>
    </source>
</evidence>
<dbReference type="PROSITE" id="PS50119">
    <property type="entry name" value="ZF_BBOX"/>
    <property type="match status" value="1"/>
</dbReference>
<feature type="domain" description="B30.2/SPRY" evidence="12">
    <location>
        <begin position="399"/>
        <end position="594"/>
    </location>
</feature>
<dbReference type="CDD" id="cd19802">
    <property type="entry name" value="Bbox1_TRIM8-like"/>
    <property type="match status" value="1"/>
</dbReference>
<keyword evidence="6" id="KW-0862">Zinc</keyword>
<dbReference type="InterPro" id="IPR001841">
    <property type="entry name" value="Znf_RING"/>
</dbReference>
<dbReference type="InterPro" id="IPR000315">
    <property type="entry name" value="Znf_B-box"/>
</dbReference>
<organism evidence="13 14">
    <name type="scientific">Pseudonaja textilis</name>
    <name type="common">Eastern brown snake</name>
    <dbReference type="NCBI Taxonomy" id="8673"/>
    <lineage>
        <taxon>Eukaryota</taxon>
        <taxon>Metazoa</taxon>
        <taxon>Chordata</taxon>
        <taxon>Craniata</taxon>
        <taxon>Vertebrata</taxon>
        <taxon>Euteleostomi</taxon>
        <taxon>Lepidosauria</taxon>
        <taxon>Squamata</taxon>
        <taxon>Bifurcata</taxon>
        <taxon>Unidentata</taxon>
        <taxon>Episquamata</taxon>
        <taxon>Toxicofera</taxon>
        <taxon>Serpentes</taxon>
        <taxon>Colubroidea</taxon>
        <taxon>Elapidae</taxon>
        <taxon>Hydrophiinae</taxon>
        <taxon>Pseudonaja</taxon>
    </lineage>
</organism>
<comment type="similarity">
    <text evidence="1">Belongs to the ohanin/vespryn family.</text>
</comment>
<evidence type="ECO:0000256" key="4">
    <source>
        <dbReference type="ARBA" id="ARBA00022723"/>
    </source>
</evidence>
<dbReference type="InterPro" id="IPR051051">
    <property type="entry name" value="E3_ubiq-ligase_TRIM/RNF"/>
</dbReference>
<dbReference type="PROSITE" id="PS50089">
    <property type="entry name" value="ZF_RING_2"/>
    <property type="match status" value="1"/>
</dbReference>
<evidence type="ECO:0000256" key="6">
    <source>
        <dbReference type="ARBA" id="ARBA00022833"/>
    </source>
</evidence>
<dbReference type="InterPro" id="IPR013083">
    <property type="entry name" value="Znf_RING/FYVE/PHD"/>
</dbReference>
<feature type="domain" description="RING-type" evidence="10">
    <location>
        <begin position="49"/>
        <end position="93"/>
    </location>
</feature>
<reference evidence="13" key="1">
    <citation type="submission" date="2025-08" db="UniProtKB">
        <authorList>
            <consortium name="Ensembl"/>
        </authorList>
    </citation>
    <scope>IDENTIFICATION</scope>
</reference>
<dbReference type="AlphaFoldDB" id="A0A670XPL2"/>
<dbReference type="GeneTree" id="ENSGT00940000162951"/>
<dbReference type="Pfam" id="PF13445">
    <property type="entry name" value="zf-RING_UBOX"/>
    <property type="match status" value="1"/>
</dbReference>
<evidence type="ECO:0000256" key="2">
    <source>
        <dbReference type="ARBA" id="ARBA00022588"/>
    </source>
</evidence>
<dbReference type="PROSITE" id="PS00518">
    <property type="entry name" value="ZF_RING_1"/>
    <property type="match status" value="1"/>
</dbReference>
<dbReference type="PROSITE" id="PS50188">
    <property type="entry name" value="B302_SPRY"/>
    <property type="match status" value="1"/>
</dbReference>
<dbReference type="CDD" id="cd19769">
    <property type="entry name" value="Bbox2_TRIM16-like"/>
    <property type="match status" value="1"/>
</dbReference>
<dbReference type="InterPro" id="IPR003879">
    <property type="entry name" value="Butyrophylin_SPRY"/>
</dbReference>
<keyword evidence="4" id="KW-0479">Metal-binding</keyword>
<evidence type="ECO:0000313" key="13">
    <source>
        <dbReference type="Ensembl" id="ENSPTXP00000001126.1"/>
    </source>
</evidence>
<dbReference type="SUPFAM" id="SSF57845">
    <property type="entry name" value="B-box zinc-binding domain"/>
    <property type="match status" value="1"/>
</dbReference>
<dbReference type="Gene3D" id="3.30.160.60">
    <property type="entry name" value="Classic Zinc Finger"/>
    <property type="match status" value="1"/>
</dbReference>
<dbReference type="InterPro" id="IPR003877">
    <property type="entry name" value="SPRY_dom"/>
</dbReference>
<dbReference type="InterPro" id="IPR013320">
    <property type="entry name" value="ConA-like_dom_sf"/>
</dbReference>
<evidence type="ECO:0000259" key="12">
    <source>
        <dbReference type="PROSITE" id="PS50188"/>
    </source>
</evidence>
<dbReference type="Pfam" id="PF00643">
    <property type="entry name" value="zf-B_box"/>
    <property type="match status" value="1"/>
</dbReference>
<dbReference type="InterPro" id="IPR058030">
    <property type="entry name" value="TRIM8/14/16/25/29/45/65_CC"/>
</dbReference>
<dbReference type="SMART" id="SM00336">
    <property type="entry name" value="BBOX"/>
    <property type="match status" value="2"/>
</dbReference>
<proteinExistence type="inferred from homology"/>
<evidence type="ECO:0000256" key="7">
    <source>
        <dbReference type="ARBA" id="ARBA00022859"/>
    </source>
</evidence>
<keyword evidence="3" id="KW-0800">Toxin</keyword>
<dbReference type="InterPro" id="IPR001870">
    <property type="entry name" value="B30.2/SPRY"/>
</dbReference>
<name>A0A670XPL2_PSETE</name>
<protein>
    <recommendedName>
        <fullName evidence="15">Tripartite motif containing 25</fullName>
    </recommendedName>
</protein>
<dbReference type="SUPFAM" id="SSF57850">
    <property type="entry name" value="RING/U-box"/>
    <property type="match status" value="1"/>
</dbReference>
<dbReference type="Gene3D" id="2.60.120.920">
    <property type="match status" value="1"/>
</dbReference>
<evidence type="ECO:0000256" key="5">
    <source>
        <dbReference type="ARBA" id="ARBA00022771"/>
    </source>
</evidence>
<dbReference type="Pfam" id="PF00622">
    <property type="entry name" value="SPRY"/>
    <property type="match status" value="1"/>
</dbReference>
<dbReference type="Gene3D" id="3.30.40.10">
    <property type="entry name" value="Zinc/RING finger domain, C3HC4 (zinc finger)"/>
    <property type="match status" value="1"/>
</dbReference>
<dbReference type="Pfam" id="PF25600">
    <property type="entry name" value="TRIM_CC"/>
    <property type="match status" value="1"/>
</dbReference>
<dbReference type="GO" id="GO:0008270">
    <property type="term" value="F:zinc ion binding"/>
    <property type="evidence" value="ECO:0007669"/>
    <property type="project" value="UniProtKB-KW"/>
</dbReference>
<accession>A0A670XPL2</accession>
<gene>
    <name evidence="13" type="primary">LOC113437125</name>
</gene>
<keyword evidence="2" id="KW-0399">Innate immunity</keyword>
<feature type="domain" description="B box-type" evidence="11">
    <location>
        <begin position="181"/>
        <end position="221"/>
    </location>
</feature>
<dbReference type="SMART" id="SM00184">
    <property type="entry name" value="RING"/>
    <property type="match status" value="1"/>
</dbReference>
<evidence type="ECO:0000256" key="8">
    <source>
        <dbReference type="ARBA" id="ARBA00034460"/>
    </source>
</evidence>
<sequence>MVHRGNQYQREKAQVLLATLFKAYLSNQPSTYTTRLKIGFLFLEDNIVCPICLEVFRDPVTTDCGHNFCMNCLQVYWEHLALIGEQPYCPQCREPFSSEPQLHKNVTLGEIAMRFSREETQDLQKAASFKNVPCDFCFTRKLKAVKSCLQCIASLCDNHIQSHYTDKIFKNHQLVEPLSDLKGSMCVKHRKLLEIFCKEEGKFICQICVREEHKNHEVISLKQERSKKEVEVQRLHASVENQVLMLAEDHQKHRARVNYLMVSLVKNARDEVSWAFTEILKELKRLQTKVMDFIDQEEKSALLDMGNSVQRRHKQIADLKKQKLWLTNLMDDPNDFQFLQDFPKIKAITDSSQALIGLKCEELSSFVGIKQTLCDLKSQISMIGLCFVNKILQKGITMVPYELLPTSTDRKTLLKYYCILNFDATTANEELFLFKETHSVLNMGILLETYSKPTPGFNHWPQLLGTRSLCEGCHYWEAEISNGWLCLGVAYSYRHRTEKSCMLYLIGRNNYSWCLEWDSVNFSVWHNNIQTVLRGDYYKTIGVLLDYAAGSLTFYGITSTIHLIYRFLTTFTEPLYPAAMVSSGTSITLKQHPE</sequence>
<evidence type="ECO:0000259" key="10">
    <source>
        <dbReference type="PROSITE" id="PS50089"/>
    </source>
</evidence>
<evidence type="ECO:0008006" key="15">
    <source>
        <dbReference type="Google" id="ProtNLM"/>
    </source>
</evidence>
<dbReference type="InterPro" id="IPR043136">
    <property type="entry name" value="B30.2/SPRY_sf"/>
</dbReference>
<keyword evidence="5 9" id="KW-0863">Zinc-finger</keyword>
<dbReference type="PANTHER" id="PTHR25465">
    <property type="entry name" value="B-BOX DOMAIN CONTAINING"/>
    <property type="match status" value="1"/>
</dbReference>
<keyword evidence="7" id="KW-0391">Immunity</keyword>
<dbReference type="InterPro" id="IPR017907">
    <property type="entry name" value="Znf_RING_CS"/>
</dbReference>
<reference evidence="13" key="2">
    <citation type="submission" date="2025-09" db="UniProtKB">
        <authorList>
            <consortium name="Ensembl"/>
        </authorList>
    </citation>
    <scope>IDENTIFICATION</scope>
</reference>
<evidence type="ECO:0000256" key="1">
    <source>
        <dbReference type="ARBA" id="ARBA00009651"/>
    </source>
</evidence>
<dbReference type="InterPro" id="IPR027370">
    <property type="entry name" value="Znf-RING_euk"/>
</dbReference>